<organism evidence="1">
    <name type="scientific">Anguilla anguilla</name>
    <name type="common">European freshwater eel</name>
    <name type="synonym">Muraena anguilla</name>
    <dbReference type="NCBI Taxonomy" id="7936"/>
    <lineage>
        <taxon>Eukaryota</taxon>
        <taxon>Metazoa</taxon>
        <taxon>Chordata</taxon>
        <taxon>Craniata</taxon>
        <taxon>Vertebrata</taxon>
        <taxon>Euteleostomi</taxon>
        <taxon>Actinopterygii</taxon>
        <taxon>Neopterygii</taxon>
        <taxon>Teleostei</taxon>
        <taxon>Anguilliformes</taxon>
        <taxon>Anguillidae</taxon>
        <taxon>Anguilla</taxon>
    </lineage>
</organism>
<dbReference type="AlphaFoldDB" id="A0A0E9U5T5"/>
<accession>A0A0E9U5T5</accession>
<sequence length="25" mass="2883">MDSIAQRLCTTQAAVLNHRYGHIRK</sequence>
<name>A0A0E9U5T5_ANGAN</name>
<reference evidence="1" key="1">
    <citation type="submission" date="2014-11" db="EMBL/GenBank/DDBJ databases">
        <authorList>
            <person name="Amaro Gonzalez C."/>
        </authorList>
    </citation>
    <scope>NUCLEOTIDE SEQUENCE</scope>
</reference>
<dbReference type="EMBL" id="GBXM01048259">
    <property type="protein sequence ID" value="JAH60318.1"/>
    <property type="molecule type" value="Transcribed_RNA"/>
</dbReference>
<protein>
    <submittedName>
        <fullName evidence="1">Uncharacterized protein</fullName>
    </submittedName>
</protein>
<proteinExistence type="predicted"/>
<reference evidence="1" key="2">
    <citation type="journal article" date="2015" name="Fish Shellfish Immunol.">
        <title>Early steps in the European eel (Anguilla anguilla)-Vibrio vulnificus interaction in the gills: Role of the RtxA13 toxin.</title>
        <authorList>
            <person name="Callol A."/>
            <person name="Pajuelo D."/>
            <person name="Ebbesson L."/>
            <person name="Teles M."/>
            <person name="MacKenzie S."/>
            <person name="Amaro C."/>
        </authorList>
    </citation>
    <scope>NUCLEOTIDE SEQUENCE</scope>
</reference>
<evidence type="ECO:0000313" key="1">
    <source>
        <dbReference type="EMBL" id="JAH60318.1"/>
    </source>
</evidence>